<dbReference type="Proteomes" id="UP000290289">
    <property type="component" value="Chromosome 9"/>
</dbReference>
<feature type="region of interest" description="Disordered" evidence="1">
    <location>
        <begin position="41"/>
        <end position="64"/>
    </location>
</feature>
<feature type="region of interest" description="Disordered" evidence="1">
    <location>
        <begin position="1"/>
        <end position="26"/>
    </location>
</feature>
<feature type="compositionally biased region" description="Basic and acidic residues" evidence="1">
    <location>
        <begin position="1"/>
        <end position="15"/>
    </location>
</feature>
<dbReference type="InterPro" id="IPR052844">
    <property type="entry name" value="Leaf_Dev_Regulator"/>
</dbReference>
<dbReference type="EMBL" id="RDQH01000335">
    <property type="protein sequence ID" value="RXH89780.1"/>
    <property type="molecule type" value="Genomic_DNA"/>
</dbReference>
<sequence length="105" mass="11242">MEELSRAEPEERLTSEEQTLVVSRQAKHGNKLKKIVAKLPGHTPSTSAKAAAGVGEGKEAERGGGEIEAKIRCLREYEAAFVGRIERDYRQQGGAEHAAEGGGGQ</sequence>
<dbReference type="PANTHER" id="PTHR47214:SF1">
    <property type="entry name" value="PROTEIN ROUGH SHEATH 2 HOMOLOG"/>
    <property type="match status" value="1"/>
</dbReference>
<dbReference type="PANTHER" id="PTHR47214">
    <property type="entry name" value="PROTEIN ROUGH SHEATH 2 HOMOLOG"/>
    <property type="match status" value="1"/>
</dbReference>
<evidence type="ECO:0000256" key="1">
    <source>
        <dbReference type="SAM" id="MobiDB-lite"/>
    </source>
</evidence>
<reference evidence="2 3" key="1">
    <citation type="submission" date="2018-10" db="EMBL/GenBank/DDBJ databases">
        <title>A high-quality apple genome assembly.</title>
        <authorList>
            <person name="Hu J."/>
        </authorList>
    </citation>
    <scope>NUCLEOTIDE SEQUENCE [LARGE SCALE GENOMIC DNA]</scope>
    <source>
        <strain evidence="3">cv. HFTH1</strain>
        <tissue evidence="2">Young leaf</tissue>
    </source>
</reference>
<name>A0A498J2S0_MALDO</name>
<accession>A0A498J2S0</accession>
<evidence type="ECO:0000313" key="3">
    <source>
        <dbReference type="Proteomes" id="UP000290289"/>
    </source>
</evidence>
<evidence type="ECO:0000313" key="2">
    <source>
        <dbReference type="EMBL" id="RXH89780.1"/>
    </source>
</evidence>
<keyword evidence="3" id="KW-1185">Reference proteome</keyword>
<protein>
    <submittedName>
        <fullName evidence="2">Uncharacterized protein</fullName>
    </submittedName>
</protein>
<comment type="caution">
    <text evidence="2">The sequence shown here is derived from an EMBL/GenBank/DDBJ whole genome shotgun (WGS) entry which is preliminary data.</text>
</comment>
<gene>
    <name evidence="2" type="ORF">DVH24_032137</name>
</gene>
<dbReference type="AlphaFoldDB" id="A0A498J2S0"/>
<proteinExistence type="predicted"/>
<organism evidence="2 3">
    <name type="scientific">Malus domestica</name>
    <name type="common">Apple</name>
    <name type="synonym">Pyrus malus</name>
    <dbReference type="NCBI Taxonomy" id="3750"/>
    <lineage>
        <taxon>Eukaryota</taxon>
        <taxon>Viridiplantae</taxon>
        <taxon>Streptophyta</taxon>
        <taxon>Embryophyta</taxon>
        <taxon>Tracheophyta</taxon>
        <taxon>Spermatophyta</taxon>
        <taxon>Magnoliopsida</taxon>
        <taxon>eudicotyledons</taxon>
        <taxon>Gunneridae</taxon>
        <taxon>Pentapetalae</taxon>
        <taxon>rosids</taxon>
        <taxon>fabids</taxon>
        <taxon>Rosales</taxon>
        <taxon>Rosaceae</taxon>
        <taxon>Amygdaloideae</taxon>
        <taxon>Maleae</taxon>
        <taxon>Malus</taxon>
    </lineage>
</organism>